<keyword evidence="10" id="KW-0175">Coiled coil</keyword>
<comment type="catalytic activity">
    <reaction evidence="1">
        <text>ATP + protein L-histidine = ADP + protein N-phospho-L-histidine.</text>
        <dbReference type="EC" id="2.7.13.3"/>
    </reaction>
</comment>
<dbReference type="PROSITE" id="PS50885">
    <property type="entry name" value="HAMP"/>
    <property type="match status" value="1"/>
</dbReference>
<protein>
    <recommendedName>
        <fullName evidence="3">histidine kinase</fullName>
        <ecNumber evidence="3">2.7.13.3</ecNumber>
    </recommendedName>
</protein>
<dbReference type="Pfam" id="PF02518">
    <property type="entry name" value="HATPase_c"/>
    <property type="match status" value="1"/>
</dbReference>
<dbReference type="Pfam" id="PF00672">
    <property type="entry name" value="HAMP"/>
    <property type="match status" value="1"/>
</dbReference>
<feature type="domain" description="Histidine kinase" evidence="12">
    <location>
        <begin position="273"/>
        <end position="493"/>
    </location>
</feature>
<dbReference type="EC" id="2.7.13.3" evidence="3"/>
<keyword evidence="11" id="KW-0812">Transmembrane</keyword>
<dbReference type="GO" id="GO:0005524">
    <property type="term" value="F:ATP binding"/>
    <property type="evidence" value="ECO:0007669"/>
    <property type="project" value="UniProtKB-KW"/>
</dbReference>
<evidence type="ECO:0000256" key="6">
    <source>
        <dbReference type="ARBA" id="ARBA00022741"/>
    </source>
</evidence>
<dbReference type="PANTHER" id="PTHR44936:SF10">
    <property type="entry name" value="SENSOR PROTEIN RSTB"/>
    <property type="match status" value="1"/>
</dbReference>
<dbReference type="InterPro" id="IPR003660">
    <property type="entry name" value="HAMP_dom"/>
</dbReference>
<sequence length="494" mass="56045">MNLQKKLLTIFSGLALLALASGGVTVWAIAQWHASEDNLQNHYQRSLLLQRVRAATFRALKEVPDRILTDDDDAKEEFEESIKPVEQDFQEWAELADSEAERQQVQQVRNAYNNLIQNSRRTFELMEANRRDEAFELMEEQLEEKDFEQFQKVTEQAVASDQKIRQIIRQQTQNTRQTAQLVLTISAFGILSLILLLFAYLSSDLFAPLREAEQALDDVARGDFQRRLDEERKDELGALNRAFNRMTAAIAQREQVMGLKAMPGGETDNGAGADWHNLPSRLTLHRLVSQLRSRVSQLHNDEVDGNGAVIVEQKQALVDQLDQLLQAVTRVTEFGFPLDLNLARTDIRALLYEVMLRFQDDFVRRGVSFELQIAPEVDYAVVDRLKLREVLAELIRNALCALPEQGGRLGIRSYLDSGSNGTELLIEVADDGAGIEQPLINQAFVTFEDSRRQRPSVGLKLTKAIVEQHGGHLIIDSEPGLGTHVQIRLPWREE</sequence>
<dbReference type="CDD" id="cd06225">
    <property type="entry name" value="HAMP"/>
    <property type="match status" value="1"/>
</dbReference>
<comment type="caution">
    <text evidence="14">The sequence shown here is derived from an EMBL/GenBank/DDBJ whole genome shotgun (WGS) entry which is preliminary data.</text>
</comment>
<keyword evidence="5" id="KW-0808">Transferase</keyword>
<reference evidence="14 15" key="1">
    <citation type="journal article" date="2019" name="Genome Biol. Evol.">
        <title>Day and night: Metabolic profiles and evolutionary relationships of six axenic non-marine cyanobacteria.</title>
        <authorList>
            <person name="Will S.E."/>
            <person name="Henke P."/>
            <person name="Boedeker C."/>
            <person name="Huang S."/>
            <person name="Brinkmann H."/>
            <person name="Rohde M."/>
            <person name="Jarek M."/>
            <person name="Friedl T."/>
            <person name="Seufert S."/>
            <person name="Schumacher M."/>
            <person name="Overmann J."/>
            <person name="Neumann-Schaal M."/>
            <person name="Petersen J."/>
        </authorList>
    </citation>
    <scope>NUCLEOTIDE SEQUENCE [LARGE SCALE GENOMIC DNA]</scope>
    <source>
        <strain evidence="14 15">PCC 6912</strain>
    </source>
</reference>
<evidence type="ECO:0000256" key="4">
    <source>
        <dbReference type="ARBA" id="ARBA00022553"/>
    </source>
</evidence>
<evidence type="ECO:0000256" key="9">
    <source>
        <dbReference type="ARBA" id="ARBA00023012"/>
    </source>
</evidence>
<feature type="coiled-coil region" evidence="10">
    <location>
        <begin position="95"/>
        <end position="145"/>
    </location>
</feature>
<evidence type="ECO:0000256" key="2">
    <source>
        <dbReference type="ARBA" id="ARBA00004370"/>
    </source>
</evidence>
<dbReference type="Pfam" id="PF12729">
    <property type="entry name" value="4HB_MCP_1"/>
    <property type="match status" value="1"/>
</dbReference>
<dbReference type="InterPro" id="IPR005467">
    <property type="entry name" value="His_kinase_dom"/>
</dbReference>
<dbReference type="GO" id="GO:0004673">
    <property type="term" value="F:protein histidine kinase activity"/>
    <property type="evidence" value="ECO:0007669"/>
    <property type="project" value="UniProtKB-EC"/>
</dbReference>
<feature type="transmembrane region" description="Helical" evidence="11">
    <location>
        <begin position="181"/>
        <end position="201"/>
    </location>
</feature>
<evidence type="ECO:0000256" key="11">
    <source>
        <dbReference type="SAM" id="Phobius"/>
    </source>
</evidence>
<dbReference type="InterPro" id="IPR004358">
    <property type="entry name" value="Sig_transdc_His_kin-like_C"/>
</dbReference>
<dbReference type="SUPFAM" id="SSF55874">
    <property type="entry name" value="ATPase domain of HSP90 chaperone/DNA topoisomerase II/histidine kinase"/>
    <property type="match status" value="1"/>
</dbReference>
<dbReference type="InterPro" id="IPR024478">
    <property type="entry name" value="HlyB_4HB_MCP"/>
</dbReference>
<dbReference type="SMART" id="SM00387">
    <property type="entry name" value="HATPase_c"/>
    <property type="match status" value="1"/>
</dbReference>
<proteinExistence type="predicted"/>
<dbReference type="Proteomes" id="UP000268857">
    <property type="component" value="Unassembled WGS sequence"/>
</dbReference>
<dbReference type="SUPFAM" id="SSF158472">
    <property type="entry name" value="HAMP domain-like"/>
    <property type="match status" value="1"/>
</dbReference>
<keyword evidence="11" id="KW-1133">Transmembrane helix</keyword>
<name>A0A433N895_CHLFR</name>
<dbReference type="InterPro" id="IPR036890">
    <property type="entry name" value="HATPase_C_sf"/>
</dbReference>
<dbReference type="AlphaFoldDB" id="A0A433N895"/>
<dbReference type="GO" id="GO:0016020">
    <property type="term" value="C:membrane"/>
    <property type="evidence" value="ECO:0007669"/>
    <property type="project" value="UniProtKB-SubCell"/>
</dbReference>
<evidence type="ECO:0000256" key="3">
    <source>
        <dbReference type="ARBA" id="ARBA00012438"/>
    </source>
</evidence>
<dbReference type="OrthoDB" id="507497at2"/>
<evidence type="ECO:0000256" key="5">
    <source>
        <dbReference type="ARBA" id="ARBA00022679"/>
    </source>
</evidence>
<keyword evidence="8" id="KW-0067">ATP-binding</keyword>
<keyword evidence="4" id="KW-0597">Phosphoprotein</keyword>
<keyword evidence="7" id="KW-0418">Kinase</keyword>
<keyword evidence="6" id="KW-0547">Nucleotide-binding</keyword>
<evidence type="ECO:0000256" key="8">
    <source>
        <dbReference type="ARBA" id="ARBA00022840"/>
    </source>
</evidence>
<dbReference type="EMBL" id="RSCJ01000016">
    <property type="protein sequence ID" value="RUR77891.1"/>
    <property type="molecule type" value="Genomic_DNA"/>
</dbReference>
<comment type="subcellular location">
    <subcellularLocation>
        <location evidence="2">Membrane</location>
    </subcellularLocation>
</comment>
<dbReference type="SMART" id="SM00304">
    <property type="entry name" value="HAMP"/>
    <property type="match status" value="1"/>
</dbReference>
<evidence type="ECO:0000256" key="1">
    <source>
        <dbReference type="ARBA" id="ARBA00000085"/>
    </source>
</evidence>
<evidence type="ECO:0000313" key="14">
    <source>
        <dbReference type="EMBL" id="RUR77891.1"/>
    </source>
</evidence>
<dbReference type="PRINTS" id="PR00344">
    <property type="entry name" value="BCTRLSENSOR"/>
</dbReference>
<evidence type="ECO:0000259" key="12">
    <source>
        <dbReference type="PROSITE" id="PS50109"/>
    </source>
</evidence>
<evidence type="ECO:0000256" key="10">
    <source>
        <dbReference type="SAM" id="Coils"/>
    </source>
</evidence>
<evidence type="ECO:0000313" key="15">
    <source>
        <dbReference type="Proteomes" id="UP000268857"/>
    </source>
</evidence>
<feature type="domain" description="HAMP" evidence="13">
    <location>
        <begin position="203"/>
        <end position="255"/>
    </location>
</feature>
<dbReference type="PROSITE" id="PS50109">
    <property type="entry name" value="HIS_KIN"/>
    <property type="match status" value="1"/>
</dbReference>
<keyword evidence="9" id="KW-0902">Two-component regulatory system</keyword>
<dbReference type="STRING" id="211165.GCA_000317285_06324"/>
<dbReference type="Gene3D" id="3.30.565.10">
    <property type="entry name" value="Histidine kinase-like ATPase, C-terminal domain"/>
    <property type="match status" value="1"/>
</dbReference>
<dbReference type="GO" id="GO:0000160">
    <property type="term" value="P:phosphorelay signal transduction system"/>
    <property type="evidence" value="ECO:0007669"/>
    <property type="project" value="UniProtKB-KW"/>
</dbReference>
<keyword evidence="11" id="KW-0472">Membrane</keyword>
<accession>A0A433N895</accession>
<evidence type="ECO:0000259" key="13">
    <source>
        <dbReference type="PROSITE" id="PS50885"/>
    </source>
</evidence>
<dbReference type="RefSeq" id="WP_016876555.1">
    <property type="nucleotide sequence ID" value="NZ_AJLN01000145.1"/>
</dbReference>
<dbReference type="InterPro" id="IPR003594">
    <property type="entry name" value="HATPase_dom"/>
</dbReference>
<dbReference type="Gene3D" id="6.10.340.10">
    <property type="match status" value="1"/>
</dbReference>
<organism evidence="14 15">
    <name type="scientific">Chlorogloeopsis fritschii PCC 6912</name>
    <dbReference type="NCBI Taxonomy" id="211165"/>
    <lineage>
        <taxon>Bacteria</taxon>
        <taxon>Bacillati</taxon>
        <taxon>Cyanobacteriota</taxon>
        <taxon>Cyanophyceae</taxon>
        <taxon>Nostocales</taxon>
        <taxon>Chlorogloeopsidaceae</taxon>
        <taxon>Chlorogloeopsis</taxon>
    </lineage>
</organism>
<gene>
    <name evidence="14" type="ORF">PCC6912_37720</name>
</gene>
<dbReference type="InterPro" id="IPR050980">
    <property type="entry name" value="2C_sensor_his_kinase"/>
</dbReference>
<evidence type="ECO:0000256" key="7">
    <source>
        <dbReference type="ARBA" id="ARBA00022777"/>
    </source>
</evidence>
<keyword evidence="15" id="KW-1185">Reference proteome</keyword>
<dbReference type="PANTHER" id="PTHR44936">
    <property type="entry name" value="SENSOR PROTEIN CREC"/>
    <property type="match status" value="1"/>
</dbReference>